<name>A0A2S6GNP0_9PSEU</name>
<feature type="signal peptide" evidence="2">
    <location>
        <begin position="1"/>
        <end position="23"/>
    </location>
</feature>
<dbReference type="Pfam" id="PF02333">
    <property type="entry name" value="Phytase"/>
    <property type="match status" value="2"/>
</dbReference>
<dbReference type="OrthoDB" id="8696437at2"/>
<dbReference type="InterPro" id="IPR003431">
    <property type="entry name" value="B-propeller_Phytase"/>
</dbReference>
<dbReference type="InterPro" id="IPR011042">
    <property type="entry name" value="6-blade_b-propeller_TolB-like"/>
</dbReference>
<proteinExistence type="predicted"/>
<reference evidence="4 5" key="1">
    <citation type="submission" date="2018-02" db="EMBL/GenBank/DDBJ databases">
        <title>Genomic Encyclopedia of Archaeal and Bacterial Type Strains, Phase II (KMG-II): from individual species to whole genera.</title>
        <authorList>
            <person name="Goeker M."/>
        </authorList>
    </citation>
    <scope>NUCLEOTIDE SEQUENCE [LARGE SCALE GENOMIC DNA]</scope>
    <source>
        <strain evidence="4 5">YU 961-1</strain>
    </source>
</reference>
<accession>A0A2S6GNP0</accession>
<dbReference type="SUPFAM" id="SSF50956">
    <property type="entry name" value="Thermostable phytase (3-phytase)"/>
    <property type="match status" value="1"/>
</dbReference>
<evidence type="ECO:0000256" key="2">
    <source>
        <dbReference type="SAM" id="SignalP"/>
    </source>
</evidence>
<evidence type="ECO:0000259" key="3">
    <source>
        <dbReference type="PROSITE" id="PS51662"/>
    </source>
</evidence>
<feature type="chain" id="PRO_5015615259" evidence="2">
    <location>
        <begin position="24"/>
        <end position="417"/>
    </location>
</feature>
<dbReference type="EMBL" id="PTIX01000009">
    <property type="protein sequence ID" value="PPK66800.1"/>
    <property type="molecule type" value="Genomic_DNA"/>
</dbReference>
<dbReference type="GO" id="GO:0016158">
    <property type="term" value="F:inositol hexakisphosphate 3-phosphatase activity"/>
    <property type="evidence" value="ECO:0007669"/>
    <property type="project" value="InterPro"/>
</dbReference>
<dbReference type="RefSeq" id="WP_104480167.1">
    <property type="nucleotide sequence ID" value="NZ_CP154825.1"/>
</dbReference>
<evidence type="ECO:0000313" key="5">
    <source>
        <dbReference type="Proteomes" id="UP000239203"/>
    </source>
</evidence>
<dbReference type="AlphaFoldDB" id="A0A2S6GNP0"/>
<comment type="caution">
    <text evidence="4">The sequence shown here is derived from an EMBL/GenBank/DDBJ whole genome shotgun (WGS) entry which is preliminary data.</text>
</comment>
<feature type="compositionally biased region" description="Acidic residues" evidence="1">
    <location>
        <begin position="38"/>
        <end position="49"/>
    </location>
</feature>
<organism evidence="4 5">
    <name type="scientific">Actinokineospora auranticolor</name>
    <dbReference type="NCBI Taxonomy" id="155976"/>
    <lineage>
        <taxon>Bacteria</taxon>
        <taxon>Bacillati</taxon>
        <taxon>Actinomycetota</taxon>
        <taxon>Actinomycetes</taxon>
        <taxon>Pseudonocardiales</taxon>
        <taxon>Pseudonocardiaceae</taxon>
        <taxon>Actinokineospora</taxon>
    </lineage>
</organism>
<keyword evidence="5" id="KW-1185">Reference proteome</keyword>
<dbReference type="Gene3D" id="2.120.10.30">
    <property type="entry name" value="TolB, C-terminal domain"/>
    <property type="match status" value="1"/>
</dbReference>
<protein>
    <submittedName>
        <fullName evidence="4">3-phytase</fullName>
    </submittedName>
</protein>
<evidence type="ECO:0000313" key="4">
    <source>
        <dbReference type="EMBL" id="PPK66800.1"/>
    </source>
</evidence>
<dbReference type="PROSITE" id="PS51662">
    <property type="entry name" value="BP_PHYTASE"/>
    <property type="match status" value="1"/>
</dbReference>
<sequence length="417" mass="44555">MRAPWIIAAALGSLTLLVTPAHAGLPTTSALRETPPAFDDDEGGNADADDPAIWVDRAHPERSRVLGTLKNGGLAVFDLHGRQVQHFATPPAPTPDAEAGRFNNVDVVTGARIGRRVLDLALVSDRGRDRIRAYAIDARGTLADVTTANPPRAFSATETEVDEQRTAYGLAVVPDPAGGAPWVVTSRRHDTRLGVFRLADDGTGRITYRRADTVDLPASFRVDGRDWSPCAEPGEGPQVEGMVYDPVGGALYAAQEDVGVWRIPLRGGEFGTPSLVDRVREYGRPAAYDEATEECAFTGPPSPAAGRYLTADAEGLTIATGKRGERLLLASSQGDSTFVTYDITRGFRRTGGFEVTGTSTVDGVQHSDGAAVTTTPLGRDFPHGLLVLHDGENTPNGGRESTDFKFVRWDQVPTSTR</sequence>
<dbReference type="Proteomes" id="UP000239203">
    <property type="component" value="Unassembled WGS sequence"/>
</dbReference>
<gene>
    <name evidence="4" type="ORF">CLV40_109185</name>
</gene>
<feature type="domain" description="BPP" evidence="3">
    <location>
        <begin position="18"/>
        <end position="416"/>
    </location>
</feature>
<evidence type="ECO:0000256" key="1">
    <source>
        <dbReference type="SAM" id="MobiDB-lite"/>
    </source>
</evidence>
<feature type="region of interest" description="Disordered" evidence="1">
    <location>
        <begin position="28"/>
        <end position="49"/>
    </location>
</feature>
<keyword evidence="2" id="KW-0732">Signal</keyword>